<organism evidence="1">
    <name type="scientific">Salmonella enterica subsp. enterica serovar Ank</name>
    <dbReference type="NCBI Taxonomy" id="1173578"/>
    <lineage>
        <taxon>Bacteria</taxon>
        <taxon>Pseudomonadati</taxon>
        <taxon>Pseudomonadota</taxon>
        <taxon>Gammaproteobacteria</taxon>
        <taxon>Enterobacterales</taxon>
        <taxon>Enterobacteriaceae</taxon>
        <taxon>Salmonella</taxon>
    </lineage>
</organism>
<sequence>MKESRSKVIHYKRAVIPNCTATLQQIIESIISENGAAHKVSARREQINPSDSNSGFRMVNRSSTFKTVLFGQLILFEQGKSQTLMTIADDVNYYDINAITSKQIKLAEDDEISEADKQKITREFVDSILYFGIRDNHVMIVQSSALRTKDIESHLNWLIHSFGNIFNGDNFLVLQDKPTEDTIKKMHESPVKKINLGSVPIKNADSNDIVKINNISNTLDLPATIRESVEKVKKIKFMPTGKGGDIMKAAFGESWFNNLQLEDSLDESNLQVNLEITYFRKTNKDGQRVLDALATSLRNLDDEDISINLQGGGVIKGGDLKLSGKVNVQYNNGLIDENDLYLQMHKWLASKVQTGEVKVKN</sequence>
<accession>A0A727B993</accession>
<reference evidence="1" key="2">
    <citation type="submission" date="2018-07" db="EMBL/GenBank/DDBJ databases">
        <authorList>
            <consortium name="NCBI Pathogen Detection Project"/>
        </authorList>
    </citation>
    <scope>NUCLEOTIDE SEQUENCE</scope>
    <source>
        <strain evidence="1">BCW_2640</strain>
    </source>
</reference>
<comment type="caution">
    <text evidence="1">The sequence shown here is derived from an EMBL/GenBank/DDBJ whole genome shotgun (WGS) entry which is preliminary data.</text>
</comment>
<evidence type="ECO:0000313" key="1">
    <source>
        <dbReference type="EMBL" id="HAE1794950.1"/>
    </source>
</evidence>
<name>A0A727B993_SALET</name>
<protein>
    <submittedName>
        <fullName evidence="1">Uncharacterized protein</fullName>
    </submittedName>
</protein>
<dbReference type="EMBL" id="DAARBX010000018">
    <property type="protein sequence ID" value="HAE1794950.1"/>
    <property type="molecule type" value="Genomic_DNA"/>
</dbReference>
<dbReference type="AlphaFoldDB" id="A0A727B993"/>
<proteinExistence type="predicted"/>
<reference evidence="1" key="1">
    <citation type="journal article" date="2018" name="Genome Biol.">
        <title>SKESA: strategic k-mer extension for scrupulous assemblies.</title>
        <authorList>
            <person name="Souvorov A."/>
            <person name="Agarwala R."/>
            <person name="Lipman D.J."/>
        </authorList>
    </citation>
    <scope>NUCLEOTIDE SEQUENCE</scope>
    <source>
        <strain evidence="1">BCW_2640</strain>
    </source>
</reference>
<gene>
    <name evidence="1" type="ORF">G3V02_003705</name>
</gene>